<comment type="catalytic activity">
    <reaction evidence="6">
        <text>acetyl-CoA + 2-oxoglutarate + H2O = (2R)-homocitrate + CoA + H(+)</text>
        <dbReference type="Rhea" id="RHEA:12929"/>
        <dbReference type="ChEBI" id="CHEBI:15377"/>
        <dbReference type="ChEBI" id="CHEBI:15378"/>
        <dbReference type="ChEBI" id="CHEBI:16810"/>
        <dbReference type="ChEBI" id="CHEBI:57287"/>
        <dbReference type="ChEBI" id="CHEBI:57288"/>
        <dbReference type="ChEBI" id="CHEBI:58884"/>
        <dbReference type="EC" id="2.3.3.14"/>
    </reaction>
</comment>
<dbReference type="GO" id="GO:0004410">
    <property type="term" value="F:homocitrate synthase activity"/>
    <property type="evidence" value="ECO:0007669"/>
    <property type="project" value="UniProtKB-EC"/>
</dbReference>
<dbReference type="Gene3D" id="1.10.238.260">
    <property type="match status" value="1"/>
</dbReference>
<dbReference type="PROSITE" id="PS00815">
    <property type="entry name" value="AIPM_HOMOCIT_SYNTH_1"/>
    <property type="match status" value="1"/>
</dbReference>
<evidence type="ECO:0000256" key="1">
    <source>
        <dbReference type="ARBA" id="ARBA00003050"/>
    </source>
</evidence>
<organism evidence="9 10">
    <name type="scientific">PS1 clade bacterium</name>
    <dbReference type="NCBI Taxonomy" id="2175152"/>
    <lineage>
        <taxon>Bacteria</taxon>
        <taxon>Pseudomonadati</taxon>
        <taxon>Pseudomonadota</taxon>
        <taxon>Alphaproteobacteria</taxon>
        <taxon>PS1 clade</taxon>
    </lineage>
</organism>
<reference evidence="9 10" key="1">
    <citation type="journal article" date="2018" name="Microbiome">
        <title>Fine metagenomic profile of the Mediterranean stratified and mixed water columns revealed by assembly and recruitment.</title>
        <authorList>
            <person name="Haro-Moreno J.M."/>
            <person name="Lopez-Perez M."/>
            <person name="De La Torre J.R."/>
            <person name="Picazo A."/>
            <person name="Camacho A."/>
            <person name="Rodriguez-Valera F."/>
        </authorList>
    </citation>
    <scope>NUCLEOTIDE SEQUENCE [LARGE SCALE GENOMIC DNA]</scope>
    <source>
        <strain evidence="9">MED-G57</strain>
    </source>
</reference>
<accession>A0A368DN79</accession>
<dbReference type="PANTHER" id="PTHR42880">
    <property type="entry name" value="HOMOCITRATE SYNTHASE"/>
    <property type="match status" value="1"/>
</dbReference>
<dbReference type="InterPro" id="IPR002034">
    <property type="entry name" value="AIPM/Hcit_synth_CS"/>
</dbReference>
<name>A0A368DN79_9PROT</name>
<protein>
    <recommendedName>
        <fullName evidence="4">Homocitrate synthase</fullName>
        <ecNumber evidence="3">2.3.3.14</ecNumber>
    </recommendedName>
</protein>
<feature type="domain" description="Pyruvate carboxyltransferase" evidence="8">
    <location>
        <begin position="32"/>
        <end position="284"/>
    </location>
</feature>
<dbReference type="Pfam" id="PF00682">
    <property type="entry name" value="HMGL-like"/>
    <property type="match status" value="1"/>
</dbReference>
<evidence type="ECO:0000256" key="4">
    <source>
        <dbReference type="ARBA" id="ARBA00020735"/>
    </source>
</evidence>
<evidence type="ECO:0000256" key="3">
    <source>
        <dbReference type="ARBA" id="ARBA00012974"/>
    </source>
</evidence>
<keyword evidence="9" id="KW-0670">Pyruvate</keyword>
<proteinExistence type="inferred from homology"/>
<evidence type="ECO:0000256" key="5">
    <source>
        <dbReference type="ARBA" id="ARBA00022679"/>
    </source>
</evidence>
<keyword evidence="5 7" id="KW-0808">Transferase</keyword>
<dbReference type="CDD" id="cd03174">
    <property type="entry name" value="DRE_TIM_metallolyase"/>
    <property type="match status" value="1"/>
</dbReference>
<evidence type="ECO:0000259" key="8">
    <source>
        <dbReference type="PROSITE" id="PS50991"/>
    </source>
</evidence>
<dbReference type="Pfam" id="PF22617">
    <property type="entry name" value="HCS_D2"/>
    <property type="match status" value="1"/>
</dbReference>
<evidence type="ECO:0000256" key="7">
    <source>
        <dbReference type="RuleBase" id="RU003523"/>
    </source>
</evidence>
<comment type="function">
    <text evidence="1">This protein is a Fe-Mo-cofactor biosynthetic component.</text>
</comment>
<evidence type="ECO:0000313" key="9">
    <source>
        <dbReference type="EMBL" id="RCL73287.1"/>
    </source>
</evidence>
<dbReference type="PROSITE" id="PS50991">
    <property type="entry name" value="PYR_CT"/>
    <property type="match status" value="1"/>
</dbReference>
<gene>
    <name evidence="9" type="ORF">DBW71_04135</name>
</gene>
<dbReference type="Proteomes" id="UP000253570">
    <property type="component" value="Unassembled WGS sequence"/>
</dbReference>
<dbReference type="InterPro" id="IPR054691">
    <property type="entry name" value="LeuA/HCS_post-cat"/>
</dbReference>
<dbReference type="AlphaFoldDB" id="A0A368DN79"/>
<dbReference type="EMBL" id="QOQD01000008">
    <property type="protein sequence ID" value="RCL73287.1"/>
    <property type="molecule type" value="Genomic_DNA"/>
</dbReference>
<evidence type="ECO:0000256" key="2">
    <source>
        <dbReference type="ARBA" id="ARBA00006154"/>
    </source>
</evidence>
<dbReference type="InterPro" id="IPR013785">
    <property type="entry name" value="Aldolase_TIM"/>
</dbReference>
<comment type="similarity">
    <text evidence="2 7">Belongs to the alpha-IPM synthase/homocitrate synthase family.</text>
</comment>
<dbReference type="PANTHER" id="PTHR42880:SF1">
    <property type="entry name" value="ISOPROPYLMALATE_HOMOCITRATE_CITRAMALATE SYNTHASE FAMILY PROTEIN"/>
    <property type="match status" value="1"/>
</dbReference>
<dbReference type="SUPFAM" id="SSF51569">
    <property type="entry name" value="Aldolase"/>
    <property type="match status" value="1"/>
</dbReference>
<sequence>MSNTPWKSDQWLTSQWNFAPEVTKEINFPEKIQIHDVTLRDGEQQTGVAFNYDDKIRIAEALAEAGIHRIEAGMPVVSHQDAKVVSDLAKRNLGPEIFSFARCMVDDVQRAVDSGVSGVVMEVPSSQHLIELGYRWELERAIDLSIESTKYAHEQGLKVVFFPIDFSRSDLKWVIDLIEKVGNEGHMDSLALVDTMGATSIHAMPYFVNAIKQRIKVPLEAHFHQDFGLGVANTLMAVSMGVEVIHSTVLGLGERAGNVPTEETVMALKTLYNKDIGIKTENLKSIADLVRDLSGVNVPSNRPIVGDDLFNVESGIIANWLINCGYENQTELFPFRPSMVGQNEPEIVIGKGSGIDSIKDRLNRFQIKADDKQAMDILMAIKDWGLKHKRLMNDDEFRAIAEQTLS</sequence>
<dbReference type="InterPro" id="IPR000891">
    <property type="entry name" value="PYR_CT"/>
</dbReference>
<dbReference type="Gene3D" id="3.20.20.70">
    <property type="entry name" value="Aldolase class I"/>
    <property type="match status" value="1"/>
</dbReference>
<evidence type="ECO:0000313" key="10">
    <source>
        <dbReference type="Proteomes" id="UP000253570"/>
    </source>
</evidence>
<dbReference type="GO" id="GO:0019752">
    <property type="term" value="P:carboxylic acid metabolic process"/>
    <property type="evidence" value="ECO:0007669"/>
    <property type="project" value="InterPro"/>
</dbReference>
<dbReference type="EC" id="2.3.3.14" evidence="3"/>
<comment type="caution">
    <text evidence="9">The sequence shown here is derived from an EMBL/GenBank/DDBJ whole genome shotgun (WGS) entry which is preliminary data.</text>
</comment>
<evidence type="ECO:0000256" key="6">
    <source>
        <dbReference type="ARBA" id="ARBA00048019"/>
    </source>
</evidence>